<evidence type="ECO:0000313" key="3">
    <source>
        <dbReference type="EMBL" id="CAD7397944.1"/>
    </source>
</evidence>
<dbReference type="GO" id="GO:0051015">
    <property type="term" value="F:actin filament binding"/>
    <property type="evidence" value="ECO:0007669"/>
    <property type="project" value="TreeGrafter"/>
</dbReference>
<dbReference type="EMBL" id="OC317605">
    <property type="protein sequence ID" value="CAD7397944.1"/>
    <property type="molecule type" value="Genomic_DNA"/>
</dbReference>
<dbReference type="GO" id="GO:0005829">
    <property type="term" value="C:cytosol"/>
    <property type="evidence" value="ECO:0007669"/>
    <property type="project" value="TreeGrafter"/>
</dbReference>
<protein>
    <recommendedName>
        <fullName evidence="2">Formin GTPase-binding domain-containing protein</fullName>
    </recommendedName>
</protein>
<feature type="region of interest" description="Disordered" evidence="1">
    <location>
        <begin position="71"/>
        <end position="93"/>
    </location>
</feature>
<evidence type="ECO:0000259" key="2">
    <source>
        <dbReference type="SMART" id="SM01140"/>
    </source>
</evidence>
<gene>
    <name evidence="3" type="ORF">TCEB3V08_LOCUS4274</name>
</gene>
<evidence type="ECO:0000256" key="1">
    <source>
        <dbReference type="SAM" id="MobiDB-lite"/>
    </source>
</evidence>
<dbReference type="AlphaFoldDB" id="A0A7R9CMS6"/>
<dbReference type="SMART" id="SM01140">
    <property type="entry name" value="Drf_GBD"/>
    <property type="match status" value="1"/>
</dbReference>
<proteinExistence type="predicted"/>
<dbReference type="SUPFAM" id="SSF48371">
    <property type="entry name" value="ARM repeat"/>
    <property type="match status" value="1"/>
</dbReference>
<dbReference type="InterPro" id="IPR043592">
    <property type="entry name" value="FMNL_animal"/>
</dbReference>
<sequence>MECVFCNIALCSQKRKMVGDATSTQVLRDLEISLRTNHIEWVREFLDDSNQGLDHLVEYLSFRTGHDEARAETDGVPELLGGASGGRRTRPPTVPPTLRVLLAASSPAHNGYLRPALEMIDSPGVKRRSKHVAKLNMGEAKDDIHVCIMCLRAIIE</sequence>
<dbReference type="GO" id="GO:0016477">
    <property type="term" value="P:cell migration"/>
    <property type="evidence" value="ECO:0007669"/>
    <property type="project" value="TreeGrafter"/>
</dbReference>
<dbReference type="InterPro" id="IPR016024">
    <property type="entry name" value="ARM-type_fold"/>
</dbReference>
<name>A0A7R9CMS6_TIMCR</name>
<dbReference type="PANTHER" id="PTHR45857:SF4">
    <property type="entry name" value="FORMIN-LIKE PROTEIN"/>
    <property type="match status" value="1"/>
</dbReference>
<accession>A0A7R9CMS6</accession>
<dbReference type="GO" id="GO:0008360">
    <property type="term" value="P:regulation of cell shape"/>
    <property type="evidence" value="ECO:0007669"/>
    <property type="project" value="TreeGrafter"/>
</dbReference>
<dbReference type="PANTHER" id="PTHR45857">
    <property type="entry name" value="FORMIN-LIKE PROTEIN"/>
    <property type="match status" value="1"/>
</dbReference>
<reference evidence="3" key="1">
    <citation type="submission" date="2020-11" db="EMBL/GenBank/DDBJ databases">
        <authorList>
            <person name="Tran Van P."/>
        </authorList>
    </citation>
    <scope>NUCLEOTIDE SEQUENCE</scope>
</reference>
<feature type="domain" description="Formin GTPase-binding" evidence="2">
    <location>
        <begin position="5"/>
        <end position="156"/>
    </location>
</feature>
<organism evidence="3">
    <name type="scientific">Timema cristinae</name>
    <name type="common">Walking stick</name>
    <dbReference type="NCBI Taxonomy" id="61476"/>
    <lineage>
        <taxon>Eukaryota</taxon>
        <taxon>Metazoa</taxon>
        <taxon>Ecdysozoa</taxon>
        <taxon>Arthropoda</taxon>
        <taxon>Hexapoda</taxon>
        <taxon>Insecta</taxon>
        <taxon>Pterygota</taxon>
        <taxon>Neoptera</taxon>
        <taxon>Polyneoptera</taxon>
        <taxon>Phasmatodea</taxon>
        <taxon>Timematodea</taxon>
        <taxon>Timematoidea</taxon>
        <taxon>Timematidae</taxon>
        <taxon>Timema</taxon>
    </lineage>
</organism>
<dbReference type="GO" id="GO:0030866">
    <property type="term" value="P:cortical actin cytoskeleton organization"/>
    <property type="evidence" value="ECO:0007669"/>
    <property type="project" value="TreeGrafter"/>
</dbReference>
<dbReference type="InterPro" id="IPR010473">
    <property type="entry name" value="GTPase-bd"/>
</dbReference>
<dbReference type="GO" id="GO:0031267">
    <property type="term" value="F:small GTPase binding"/>
    <property type="evidence" value="ECO:0007669"/>
    <property type="project" value="InterPro"/>
</dbReference>
<dbReference type="Gene3D" id="1.25.10.10">
    <property type="entry name" value="Leucine-rich Repeat Variant"/>
    <property type="match status" value="1"/>
</dbReference>
<dbReference type="InterPro" id="IPR011989">
    <property type="entry name" value="ARM-like"/>
</dbReference>